<organism evidence="5">
    <name type="scientific">Hyalella azteca</name>
    <name type="common">Amphipod</name>
    <dbReference type="NCBI Taxonomy" id="294128"/>
    <lineage>
        <taxon>Eukaryota</taxon>
        <taxon>Metazoa</taxon>
        <taxon>Ecdysozoa</taxon>
        <taxon>Arthropoda</taxon>
        <taxon>Crustacea</taxon>
        <taxon>Multicrustacea</taxon>
        <taxon>Malacostraca</taxon>
        <taxon>Eumalacostraca</taxon>
        <taxon>Peracarida</taxon>
        <taxon>Amphipoda</taxon>
        <taxon>Senticaudata</taxon>
        <taxon>Talitrida</taxon>
        <taxon>Talitroidea</taxon>
        <taxon>Hyalellidae</taxon>
        <taxon>Hyalella</taxon>
    </lineage>
</organism>
<evidence type="ECO:0000256" key="1">
    <source>
        <dbReference type="ARBA" id="ARBA00004141"/>
    </source>
</evidence>
<protein>
    <submittedName>
        <fullName evidence="5">Uncharacterized protein</fullName>
    </submittedName>
</protein>
<dbReference type="PANTHER" id="PTHR11827">
    <property type="entry name" value="SOLUTE CARRIER FAMILY 12, CATION COTRANSPORTERS"/>
    <property type="match status" value="1"/>
</dbReference>
<keyword evidence="4" id="KW-0472">Membrane</keyword>
<reference evidence="5" key="1">
    <citation type="submission" date="2014-08" db="EMBL/GenBank/DDBJ databases">
        <authorList>
            <person name="Murali S."/>
            <person name="Richards S."/>
            <person name="Bandaranaike D."/>
            <person name="Bellair M."/>
            <person name="Blankenburg K."/>
            <person name="Chao H."/>
            <person name="Dinh H."/>
            <person name="Doddapaneni H."/>
            <person name="Dugan-Rocha S."/>
            <person name="Elkadiri S."/>
            <person name="Gnanaolivu R."/>
            <person name="Hughes D."/>
            <person name="Lee S."/>
            <person name="Li M."/>
            <person name="Ming W."/>
            <person name="Munidasa M."/>
            <person name="Muniz J."/>
            <person name="Nguyen L."/>
            <person name="Osuji N."/>
            <person name="Pu L.-L."/>
            <person name="Puazo M."/>
            <person name="Skinner E."/>
            <person name="Qu C."/>
            <person name="Quiroz J."/>
            <person name="Raj R."/>
            <person name="Weissenberger G."/>
            <person name="Xin Y."/>
            <person name="Zou X."/>
            <person name="Han Y."/>
            <person name="Worley K."/>
            <person name="Muzny D."/>
            <person name="Gibbs R."/>
        </authorList>
    </citation>
    <scope>NUCLEOTIDE SEQUENCE</scope>
    <source>
        <strain evidence="5">HAZT.00-mixed</strain>
        <tissue evidence="5">Whole organism</tissue>
    </source>
</reference>
<dbReference type="PANTHER" id="PTHR11827:SF103">
    <property type="entry name" value="SODIUM CHLORIDE COTRANSPORTER 69, ISOFORM E"/>
    <property type="match status" value="1"/>
</dbReference>
<dbReference type="GO" id="GO:0008511">
    <property type="term" value="F:sodium:potassium:chloride symporter activity"/>
    <property type="evidence" value="ECO:0007669"/>
    <property type="project" value="TreeGrafter"/>
</dbReference>
<evidence type="ECO:0000256" key="2">
    <source>
        <dbReference type="ARBA" id="ARBA00022692"/>
    </source>
</evidence>
<dbReference type="AlphaFoldDB" id="A0A6A0H1S9"/>
<reference evidence="5" key="3">
    <citation type="submission" date="2019-06" db="EMBL/GenBank/DDBJ databases">
        <authorList>
            <person name="Poynton C."/>
            <person name="Hasenbein S."/>
            <person name="Benoit J.B."/>
            <person name="Sepulveda M.S."/>
            <person name="Poelchau M.F."/>
            <person name="Murali S.C."/>
            <person name="Chen S."/>
            <person name="Glastad K.M."/>
            <person name="Werren J.H."/>
            <person name="Vineis J.H."/>
            <person name="Bowen J.L."/>
            <person name="Friedrich M."/>
            <person name="Jones J."/>
            <person name="Robertson H.M."/>
            <person name="Feyereisen R."/>
            <person name="Mechler-Hickson A."/>
            <person name="Mathers N."/>
            <person name="Lee C.E."/>
            <person name="Colbourne J.K."/>
            <person name="Biales A."/>
            <person name="Johnston J.S."/>
            <person name="Wellborn G.A."/>
            <person name="Rosendale A.J."/>
            <person name="Cridge A.G."/>
            <person name="Munoz-Torres M.C."/>
            <person name="Bain P.A."/>
            <person name="Manny A.R."/>
            <person name="Major K.M."/>
            <person name="Lambert F.N."/>
            <person name="Vulpe C.D."/>
            <person name="Tuck P."/>
            <person name="Blalock B.J."/>
            <person name="Lin Y.-Y."/>
            <person name="Smith M.E."/>
            <person name="Ochoa-Acuna H."/>
            <person name="Chen M.-J.M."/>
            <person name="Childers C.P."/>
            <person name="Qu J."/>
            <person name="Dugan S."/>
            <person name="Lee S.L."/>
            <person name="Chao H."/>
            <person name="Dinh H."/>
            <person name="Han Y."/>
            <person name="Doddapaneni H."/>
            <person name="Worley K.C."/>
            <person name="Muzny D.M."/>
            <person name="Gibbs R.A."/>
            <person name="Richards S."/>
        </authorList>
    </citation>
    <scope>NUCLEOTIDE SEQUENCE</scope>
    <source>
        <strain evidence="5">HAZT.00-mixed</strain>
        <tissue evidence="5">Whole organism</tissue>
    </source>
</reference>
<dbReference type="InterPro" id="IPR004842">
    <property type="entry name" value="SLC12A_fam"/>
</dbReference>
<dbReference type="GO" id="GO:0055075">
    <property type="term" value="P:potassium ion homeostasis"/>
    <property type="evidence" value="ECO:0007669"/>
    <property type="project" value="TreeGrafter"/>
</dbReference>
<comment type="caution">
    <text evidence="5">The sequence shown here is derived from an EMBL/GenBank/DDBJ whole genome shotgun (WGS) entry which is preliminary data.</text>
</comment>
<dbReference type="GO" id="GO:1990573">
    <property type="term" value="P:potassium ion import across plasma membrane"/>
    <property type="evidence" value="ECO:0007669"/>
    <property type="project" value="TreeGrafter"/>
</dbReference>
<dbReference type="GO" id="GO:0006884">
    <property type="term" value="P:cell volume homeostasis"/>
    <property type="evidence" value="ECO:0007669"/>
    <property type="project" value="TreeGrafter"/>
</dbReference>
<dbReference type="EMBL" id="JQDR03009041">
    <property type="protein sequence ID" value="KAA0196282.1"/>
    <property type="molecule type" value="Genomic_DNA"/>
</dbReference>
<gene>
    <name evidence="5" type="ORF">HAZT_HAZT010893</name>
</gene>
<dbReference type="OrthoDB" id="2020542at2759"/>
<sequence length="119" mass="13126">MHIVDVNWGSSTQSASYVSALRATLTLQTVVDHVKNYRPQILVMSGRPSSRPPLLDFANLITKNLSMMVCVEVSKILFAVTPDVLQNRGQWLRASVISLHCQIIGKWANNSCCSAVVDL</sequence>
<proteinExistence type="predicted"/>
<dbReference type="GO" id="GO:0016020">
    <property type="term" value="C:membrane"/>
    <property type="evidence" value="ECO:0007669"/>
    <property type="project" value="UniProtKB-SubCell"/>
</dbReference>
<dbReference type="GO" id="GO:0055078">
    <property type="term" value="P:sodium ion homeostasis"/>
    <property type="evidence" value="ECO:0007669"/>
    <property type="project" value="TreeGrafter"/>
</dbReference>
<accession>A0A6A0H1S9</accession>
<keyword evidence="3" id="KW-1133">Transmembrane helix</keyword>
<evidence type="ECO:0000256" key="4">
    <source>
        <dbReference type="ARBA" id="ARBA00023136"/>
    </source>
</evidence>
<comment type="subcellular location">
    <subcellularLocation>
        <location evidence="1">Membrane</location>
        <topology evidence="1">Multi-pass membrane protein</topology>
    </subcellularLocation>
</comment>
<evidence type="ECO:0000313" key="5">
    <source>
        <dbReference type="EMBL" id="KAA0196282.1"/>
    </source>
</evidence>
<dbReference type="GO" id="GO:0055064">
    <property type="term" value="P:chloride ion homeostasis"/>
    <property type="evidence" value="ECO:0007669"/>
    <property type="project" value="TreeGrafter"/>
</dbReference>
<name>A0A6A0H1S9_HYAAZ</name>
<reference evidence="5" key="2">
    <citation type="journal article" date="2018" name="Environ. Sci. Technol.">
        <title>The Toxicogenome of Hyalella azteca: A Model for Sediment Ecotoxicology and Evolutionary Toxicology.</title>
        <authorList>
            <person name="Poynton H.C."/>
            <person name="Hasenbein S."/>
            <person name="Benoit J.B."/>
            <person name="Sepulveda M.S."/>
            <person name="Poelchau M.F."/>
            <person name="Hughes D.S.T."/>
            <person name="Murali S.C."/>
            <person name="Chen S."/>
            <person name="Glastad K.M."/>
            <person name="Goodisman M.A.D."/>
            <person name="Werren J.H."/>
            <person name="Vineis J.H."/>
            <person name="Bowen J.L."/>
            <person name="Friedrich M."/>
            <person name="Jones J."/>
            <person name="Robertson H.M."/>
            <person name="Feyereisen R."/>
            <person name="Mechler-Hickson A."/>
            <person name="Mathers N."/>
            <person name="Lee C.E."/>
            <person name="Colbourne J.K."/>
            <person name="Biales A."/>
            <person name="Johnston J.S."/>
            <person name="Wellborn G.A."/>
            <person name="Rosendale A.J."/>
            <person name="Cridge A.G."/>
            <person name="Munoz-Torres M.C."/>
            <person name="Bain P.A."/>
            <person name="Manny A.R."/>
            <person name="Major K.M."/>
            <person name="Lambert F.N."/>
            <person name="Vulpe C.D."/>
            <person name="Tuck P."/>
            <person name="Blalock B.J."/>
            <person name="Lin Y.Y."/>
            <person name="Smith M.E."/>
            <person name="Ochoa-Acuna H."/>
            <person name="Chen M.M."/>
            <person name="Childers C.P."/>
            <person name="Qu J."/>
            <person name="Dugan S."/>
            <person name="Lee S.L."/>
            <person name="Chao H."/>
            <person name="Dinh H."/>
            <person name="Han Y."/>
            <person name="Doddapaneni H."/>
            <person name="Worley K.C."/>
            <person name="Muzny D.M."/>
            <person name="Gibbs R.A."/>
            <person name="Richards S."/>
        </authorList>
    </citation>
    <scope>NUCLEOTIDE SEQUENCE</scope>
    <source>
        <strain evidence="5">HAZT.00-mixed</strain>
        <tissue evidence="5">Whole organism</tissue>
    </source>
</reference>
<evidence type="ECO:0000256" key="3">
    <source>
        <dbReference type="ARBA" id="ARBA00022989"/>
    </source>
</evidence>
<keyword evidence="2" id="KW-0812">Transmembrane</keyword>
<dbReference type="Proteomes" id="UP000711488">
    <property type="component" value="Unassembled WGS sequence"/>
</dbReference>